<dbReference type="PANTHER" id="PTHR43762:SF1">
    <property type="entry name" value="D-ARABINONO-1,4-LACTONE OXIDASE"/>
    <property type="match status" value="1"/>
</dbReference>
<sequence>MIWNTLTYTGWGRVRSATAQVARPERSSSLAALQAETTAPAIGMCRSYGDSCLNDGGHAVDMTRMDRLLGFDPETGILKVEAGARIGDIARRFAPVGWLPSVMPGTGFATVGGCIAHDVHGKNHHGAGSFGQHVVEISLMNDGKLQKVSQSKGMKLFRATIGGMGQTGVIVSAKLQLLPCKGDIMTVTERRIENLDHFLEALDASQSTYTVGWIDATAQGEALGRGILEEAETGYGLVPDAKPSRAVPFNAPSWALASPVVRLFNAAYFRRVPERGRTSVKPITEFFFPLDKLLEWNRLYGKRGFHQFQCVVPVSEAAVLRLMLDKIGSAGLASPLAVLKRMGPGRAGLMSFPMEGYTLAIDFPNRSGAEALIAELEEITEKAGGRVYLAKDATLDPSHLAKMYPDVTKFAKLVSSIDPDGQYETDQTRRLNIRSHA</sequence>
<accession>A0A1M4Y962</accession>
<evidence type="ECO:0000313" key="4">
    <source>
        <dbReference type="EMBL" id="SHF02367.1"/>
    </source>
</evidence>
<proteinExistence type="predicted"/>
<dbReference type="PROSITE" id="PS51387">
    <property type="entry name" value="FAD_PCMH"/>
    <property type="match status" value="1"/>
</dbReference>
<protein>
    <submittedName>
        <fullName evidence="4">Decaprenylphospho-beta-D-ribofuranose 2-oxidase</fullName>
    </submittedName>
</protein>
<dbReference type="EMBL" id="FQUV01000003">
    <property type="protein sequence ID" value="SHF02367.1"/>
    <property type="molecule type" value="Genomic_DNA"/>
</dbReference>
<evidence type="ECO:0000256" key="1">
    <source>
        <dbReference type="ARBA" id="ARBA00022827"/>
    </source>
</evidence>
<dbReference type="SUPFAM" id="SSF56176">
    <property type="entry name" value="FAD-binding/transporter-associated domain-like"/>
    <property type="match status" value="1"/>
</dbReference>
<dbReference type="RefSeq" id="WP_073142746.1">
    <property type="nucleotide sequence ID" value="NZ_FQUV01000003.1"/>
</dbReference>
<keyword evidence="2" id="KW-0560">Oxidoreductase</keyword>
<evidence type="ECO:0000313" key="5">
    <source>
        <dbReference type="Proteomes" id="UP000184144"/>
    </source>
</evidence>
<dbReference type="GO" id="GO:0071949">
    <property type="term" value="F:FAD binding"/>
    <property type="evidence" value="ECO:0007669"/>
    <property type="project" value="InterPro"/>
</dbReference>
<dbReference type="Gene3D" id="3.30.465.10">
    <property type="match status" value="1"/>
</dbReference>
<dbReference type="InterPro" id="IPR016169">
    <property type="entry name" value="FAD-bd_PCMH_sub2"/>
</dbReference>
<gene>
    <name evidence="4" type="ORF">SAMN05444273_103467</name>
</gene>
<evidence type="ECO:0000256" key="2">
    <source>
        <dbReference type="ARBA" id="ARBA00023002"/>
    </source>
</evidence>
<dbReference type="InterPro" id="IPR016166">
    <property type="entry name" value="FAD-bd_PCMH"/>
</dbReference>
<dbReference type="InterPro" id="IPR036318">
    <property type="entry name" value="FAD-bd_PCMH-like_sf"/>
</dbReference>
<dbReference type="AlphaFoldDB" id="A0A1M4Y962"/>
<name>A0A1M4Y962_9RHOB</name>
<dbReference type="PANTHER" id="PTHR43762">
    <property type="entry name" value="L-GULONOLACTONE OXIDASE"/>
    <property type="match status" value="1"/>
</dbReference>
<dbReference type="OrthoDB" id="143770at2"/>
<dbReference type="STRING" id="1486859.SAMN05444273_103467"/>
<organism evidence="4 5">
    <name type="scientific">Litoreibacter ascidiaceicola</name>
    <dbReference type="NCBI Taxonomy" id="1486859"/>
    <lineage>
        <taxon>Bacteria</taxon>
        <taxon>Pseudomonadati</taxon>
        <taxon>Pseudomonadota</taxon>
        <taxon>Alphaproteobacteria</taxon>
        <taxon>Rhodobacterales</taxon>
        <taxon>Roseobacteraceae</taxon>
        <taxon>Litoreibacter</taxon>
    </lineage>
</organism>
<dbReference type="GO" id="GO:0003885">
    <property type="term" value="F:D-arabinono-1,4-lactone oxidase activity"/>
    <property type="evidence" value="ECO:0007669"/>
    <property type="project" value="InterPro"/>
</dbReference>
<keyword evidence="1" id="KW-0274">FAD</keyword>
<dbReference type="InterPro" id="IPR010031">
    <property type="entry name" value="FAD_lactone_oxidase-like"/>
</dbReference>
<keyword evidence="1" id="KW-0285">Flavoprotein</keyword>
<dbReference type="GO" id="GO:0016020">
    <property type="term" value="C:membrane"/>
    <property type="evidence" value="ECO:0007669"/>
    <property type="project" value="InterPro"/>
</dbReference>
<dbReference type="Proteomes" id="UP000184144">
    <property type="component" value="Unassembled WGS sequence"/>
</dbReference>
<dbReference type="InterPro" id="IPR007173">
    <property type="entry name" value="ALO_C"/>
</dbReference>
<reference evidence="5" key="1">
    <citation type="submission" date="2016-11" db="EMBL/GenBank/DDBJ databases">
        <authorList>
            <person name="Varghese N."/>
            <person name="Submissions S."/>
        </authorList>
    </citation>
    <scope>NUCLEOTIDE SEQUENCE [LARGE SCALE GENOMIC DNA]</scope>
    <source>
        <strain evidence="5">DSM 100566</strain>
    </source>
</reference>
<evidence type="ECO:0000259" key="3">
    <source>
        <dbReference type="PROSITE" id="PS51387"/>
    </source>
</evidence>
<dbReference type="Pfam" id="PF01565">
    <property type="entry name" value="FAD_binding_4"/>
    <property type="match status" value="1"/>
</dbReference>
<keyword evidence="5" id="KW-1185">Reference proteome</keyword>
<dbReference type="InterPro" id="IPR006094">
    <property type="entry name" value="Oxid_FAD_bind_N"/>
</dbReference>
<dbReference type="Pfam" id="PF04030">
    <property type="entry name" value="ALO"/>
    <property type="match status" value="1"/>
</dbReference>
<feature type="domain" description="FAD-binding PCMH-type" evidence="3">
    <location>
        <begin position="14"/>
        <end position="180"/>
    </location>
</feature>